<dbReference type="InterPro" id="IPR036704">
    <property type="entry name" value="RraA/RraA-like_sf"/>
</dbReference>
<evidence type="ECO:0000256" key="11">
    <source>
        <dbReference type="ARBA" id="ARBA00032305"/>
    </source>
</evidence>
<evidence type="ECO:0000256" key="7">
    <source>
        <dbReference type="ARBA" id="ARBA00016549"/>
    </source>
</evidence>
<sequence>MTAAGESVVPAEPGAPEDDAAADLVRRLAALPTPNIGDAMERLNVVDGDIHPVWRGARMAGRAFTVYVAGGDNRGIHEAIPRLAPGDVLVVNGQGIANRALIGELIAGRAAARGCAGFVIDGAVRDVRDLEAMGFPVFARGLSPAGPYRNGPARLGVPVAVGSVVVRPGDIVVGDDDGVVVVPFEEAAAVARAAEDKRDAEAKQRADIGS</sequence>
<evidence type="ECO:0000256" key="9">
    <source>
        <dbReference type="ARBA" id="ARBA00029596"/>
    </source>
</evidence>
<comment type="similarity">
    <text evidence="3">Belongs to the class II aldolase/RraA-like family.</text>
</comment>
<comment type="catalytic activity">
    <reaction evidence="12">
        <text>oxaloacetate + H(+) = pyruvate + CO2</text>
        <dbReference type="Rhea" id="RHEA:15641"/>
        <dbReference type="ChEBI" id="CHEBI:15361"/>
        <dbReference type="ChEBI" id="CHEBI:15378"/>
        <dbReference type="ChEBI" id="CHEBI:16452"/>
        <dbReference type="ChEBI" id="CHEBI:16526"/>
        <dbReference type="EC" id="4.1.1.112"/>
    </reaction>
</comment>
<dbReference type="RefSeq" id="WP_373971163.1">
    <property type="nucleotide sequence ID" value="NZ_JBHDLJ010000003.1"/>
</dbReference>
<evidence type="ECO:0000256" key="12">
    <source>
        <dbReference type="ARBA" id="ARBA00047973"/>
    </source>
</evidence>
<dbReference type="SUPFAM" id="SSF89562">
    <property type="entry name" value="RraA-like"/>
    <property type="match status" value="1"/>
</dbReference>
<comment type="cofactor">
    <cofactor evidence="2">
        <name>a divalent metal cation</name>
        <dbReference type="ChEBI" id="CHEBI:60240"/>
    </cofactor>
</comment>
<keyword evidence="13" id="KW-0808">Transferase</keyword>
<dbReference type="EC" id="4.1.1.112" evidence="6"/>
<dbReference type="GO" id="GO:0032259">
    <property type="term" value="P:methylation"/>
    <property type="evidence" value="ECO:0007669"/>
    <property type="project" value="UniProtKB-KW"/>
</dbReference>
<dbReference type="Proteomes" id="UP001575652">
    <property type="component" value="Unassembled WGS sequence"/>
</dbReference>
<accession>A0ABV4UK68</accession>
<evidence type="ECO:0000256" key="5">
    <source>
        <dbReference type="ARBA" id="ARBA00012213"/>
    </source>
</evidence>
<comment type="subunit">
    <text evidence="4">Homotrimer.</text>
</comment>
<comment type="function">
    <text evidence="8">Catalyzes the aldol cleavage of 4-hydroxy-4-methyl-2-oxoglutarate (HMG) into 2 molecules of pyruvate. Also contains a secondary oxaloacetate (OAA) decarboxylase activity due to the common pyruvate enolate transition state formed following C-C bond cleavage in the retro-aldol and decarboxylation reactions.</text>
</comment>
<dbReference type="CDD" id="cd16841">
    <property type="entry name" value="RraA_family"/>
    <property type="match status" value="1"/>
</dbReference>
<name>A0ABV4UK68_9MICC</name>
<keyword evidence="13" id="KW-0489">Methyltransferase</keyword>
<dbReference type="GO" id="GO:0008168">
    <property type="term" value="F:methyltransferase activity"/>
    <property type="evidence" value="ECO:0007669"/>
    <property type="project" value="UniProtKB-KW"/>
</dbReference>
<evidence type="ECO:0000256" key="3">
    <source>
        <dbReference type="ARBA" id="ARBA00008621"/>
    </source>
</evidence>
<gene>
    <name evidence="13" type="ORF">ACETWP_05250</name>
</gene>
<protein>
    <recommendedName>
        <fullName evidence="7">Putative 4-hydroxy-4-methyl-2-oxoglutarate aldolase</fullName>
        <ecNumber evidence="6">4.1.1.112</ecNumber>
        <ecNumber evidence="5">4.1.3.17</ecNumber>
    </recommendedName>
    <alternativeName>
        <fullName evidence="11">Oxaloacetate decarboxylase</fullName>
    </alternativeName>
    <alternativeName>
        <fullName evidence="9">Regulator of ribonuclease activity homolog</fullName>
    </alternativeName>
    <alternativeName>
        <fullName evidence="10">RraA-like protein</fullName>
    </alternativeName>
</protein>
<evidence type="ECO:0000256" key="6">
    <source>
        <dbReference type="ARBA" id="ARBA00012947"/>
    </source>
</evidence>
<evidence type="ECO:0000313" key="14">
    <source>
        <dbReference type="Proteomes" id="UP001575652"/>
    </source>
</evidence>
<evidence type="ECO:0000256" key="1">
    <source>
        <dbReference type="ARBA" id="ARBA00001342"/>
    </source>
</evidence>
<dbReference type="PANTHER" id="PTHR33254:SF4">
    <property type="entry name" value="4-HYDROXY-4-METHYL-2-OXOGLUTARATE ALDOLASE 3-RELATED"/>
    <property type="match status" value="1"/>
</dbReference>
<comment type="catalytic activity">
    <reaction evidence="1">
        <text>4-hydroxy-4-methyl-2-oxoglutarate = 2 pyruvate</text>
        <dbReference type="Rhea" id="RHEA:22748"/>
        <dbReference type="ChEBI" id="CHEBI:15361"/>
        <dbReference type="ChEBI" id="CHEBI:58276"/>
        <dbReference type="EC" id="4.1.3.17"/>
    </reaction>
</comment>
<organism evidence="13 14">
    <name type="scientific">Arthrobacter halodurans</name>
    <dbReference type="NCBI Taxonomy" id="516699"/>
    <lineage>
        <taxon>Bacteria</taxon>
        <taxon>Bacillati</taxon>
        <taxon>Actinomycetota</taxon>
        <taxon>Actinomycetes</taxon>
        <taxon>Micrococcales</taxon>
        <taxon>Micrococcaceae</taxon>
        <taxon>Arthrobacter</taxon>
    </lineage>
</organism>
<dbReference type="EMBL" id="JBHDLJ010000003">
    <property type="protein sequence ID" value="MFB0833990.1"/>
    <property type="molecule type" value="Genomic_DNA"/>
</dbReference>
<evidence type="ECO:0000256" key="8">
    <source>
        <dbReference type="ARBA" id="ARBA00025046"/>
    </source>
</evidence>
<dbReference type="Gene3D" id="3.50.30.40">
    <property type="entry name" value="Ribonuclease E inhibitor RraA/RraA-like"/>
    <property type="match status" value="1"/>
</dbReference>
<dbReference type="Pfam" id="PF03737">
    <property type="entry name" value="RraA-like"/>
    <property type="match status" value="1"/>
</dbReference>
<proteinExistence type="inferred from homology"/>
<reference evidence="13 14" key="1">
    <citation type="submission" date="2024-09" db="EMBL/GenBank/DDBJ databases">
        <authorList>
            <person name="Salinas-Garcia M.A."/>
            <person name="Prieme A."/>
        </authorList>
    </citation>
    <scope>NUCLEOTIDE SEQUENCE [LARGE SCALE GENOMIC DNA]</scope>
    <source>
        <strain evidence="13 14">DSM 21081</strain>
    </source>
</reference>
<evidence type="ECO:0000256" key="10">
    <source>
        <dbReference type="ARBA" id="ARBA00030169"/>
    </source>
</evidence>
<dbReference type="InterPro" id="IPR005493">
    <property type="entry name" value="RraA/RraA-like"/>
</dbReference>
<evidence type="ECO:0000313" key="13">
    <source>
        <dbReference type="EMBL" id="MFB0833990.1"/>
    </source>
</evidence>
<dbReference type="EC" id="4.1.3.17" evidence="5"/>
<comment type="caution">
    <text evidence="13">The sequence shown here is derived from an EMBL/GenBank/DDBJ whole genome shotgun (WGS) entry which is preliminary data.</text>
</comment>
<evidence type="ECO:0000256" key="4">
    <source>
        <dbReference type="ARBA" id="ARBA00011233"/>
    </source>
</evidence>
<dbReference type="PANTHER" id="PTHR33254">
    <property type="entry name" value="4-HYDROXY-4-METHYL-2-OXOGLUTARATE ALDOLASE 3-RELATED"/>
    <property type="match status" value="1"/>
</dbReference>
<evidence type="ECO:0000256" key="2">
    <source>
        <dbReference type="ARBA" id="ARBA00001968"/>
    </source>
</evidence>
<keyword evidence="14" id="KW-1185">Reference proteome</keyword>